<gene>
    <name evidence="1" type="ORF">MRB53_002209</name>
</gene>
<accession>A0ACC2MU25</accession>
<comment type="caution">
    <text evidence="1">The sequence shown here is derived from an EMBL/GenBank/DDBJ whole genome shotgun (WGS) entry which is preliminary data.</text>
</comment>
<proteinExistence type="predicted"/>
<organism evidence="1 2">
    <name type="scientific">Persea americana</name>
    <name type="common">Avocado</name>
    <dbReference type="NCBI Taxonomy" id="3435"/>
    <lineage>
        <taxon>Eukaryota</taxon>
        <taxon>Viridiplantae</taxon>
        <taxon>Streptophyta</taxon>
        <taxon>Embryophyta</taxon>
        <taxon>Tracheophyta</taxon>
        <taxon>Spermatophyta</taxon>
        <taxon>Magnoliopsida</taxon>
        <taxon>Magnoliidae</taxon>
        <taxon>Laurales</taxon>
        <taxon>Lauraceae</taxon>
        <taxon>Persea</taxon>
    </lineage>
</organism>
<name>A0ACC2MU25_PERAE</name>
<evidence type="ECO:0000313" key="2">
    <source>
        <dbReference type="Proteomes" id="UP001234297"/>
    </source>
</evidence>
<reference evidence="1 2" key="1">
    <citation type="journal article" date="2022" name="Hortic Res">
        <title>A haplotype resolved chromosomal level avocado genome allows analysis of novel avocado genes.</title>
        <authorList>
            <person name="Nath O."/>
            <person name="Fletcher S.J."/>
            <person name="Hayward A."/>
            <person name="Shaw L.M."/>
            <person name="Masouleh A.K."/>
            <person name="Furtado A."/>
            <person name="Henry R.J."/>
            <person name="Mitter N."/>
        </authorList>
    </citation>
    <scope>NUCLEOTIDE SEQUENCE [LARGE SCALE GENOMIC DNA]</scope>
    <source>
        <strain evidence="2">cv. Hass</strain>
    </source>
</reference>
<dbReference type="EMBL" id="CM056809">
    <property type="protein sequence ID" value="KAJ8649186.1"/>
    <property type="molecule type" value="Genomic_DNA"/>
</dbReference>
<evidence type="ECO:0000313" key="1">
    <source>
        <dbReference type="EMBL" id="KAJ8649186.1"/>
    </source>
</evidence>
<sequence length="234" mass="25838">MAPNRIYLLCIIAGLLLWMQVMEANDQDDLTADIMTKSCNGDECPFNLDDIDDGVDPVKRSLQENHEGPLKVMEANGQDDLMADIMTKSCNGDECPFNLDDIDDGVDPVKRSLQEDHEGPLKVMEANGQDDLMADIMTKSCNGDECPFNLDDIDDGVNPVKRSLQENHEGPLKVMEANGQDDLTVDIMTKSCDGDECLFNMDDINDGVDPVKRSLQEDHEGPLKVMGHITVVGH</sequence>
<dbReference type="Proteomes" id="UP001234297">
    <property type="component" value="Chromosome 1"/>
</dbReference>
<keyword evidence="2" id="KW-1185">Reference proteome</keyword>
<protein>
    <submittedName>
        <fullName evidence="1">Uncharacterized protein</fullName>
    </submittedName>
</protein>